<dbReference type="NCBIfam" id="TIGR02574">
    <property type="entry name" value="stabl_TIGR02574"/>
    <property type="match status" value="1"/>
</dbReference>
<proteinExistence type="predicted"/>
<reference evidence="1" key="1">
    <citation type="submission" date="2019-02" db="EMBL/GenBank/DDBJ databases">
        <authorList>
            <person name="Gruber-Vodicka R. H."/>
            <person name="Seah K. B. B."/>
        </authorList>
    </citation>
    <scope>NUCLEOTIDE SEQUENCE</scope>
    <source>
        <strain evidence="2">BECK_BZ123</strain>
        <strain evidence="1">BECK_BZ125</strain>
    </source>
</reference>
<evidence type="ECO:0000313" key="2">
    <source>
        <dbReference type="EMBL" id="VFK42354.1"/>
    </source>
</evidence>
<organism evidence="1">
    <name type="scientific">Candidatus Kentrum sp. TC</name>
    <dbReference type="NCBI Taxonomy" id="2126339"/>
    <lineage>
        <taxon>Bacteria</taxon>
        <taxon>Pseudomonadati</taxon>
        <taxon>Pseudomonadota</taxon>
        <taxon>Gammaproteobacteria</taxon>
        <taxon>Candidatus Kentrum</taxon>
    </lineage>
</organism>
<dbReference type="InterPro" id="IPR013406">
    <property type="entry name" value="CHP02574_addiction_mod"/>
</dbReference>
<gene>
    <name evidence="2" type="ORF">BECKTC1821D_GA0114238_101210</name>
    <name evidence="1" type="ORF">BECKTC1821E_GA0114239_10169</name>
</gene>
<protein>
    <submittedName>
        <fullName evidence="1">Putative addiction module component, TIGR02574 family</fullName>
    </submittedName>
</protein>
<dbReference type="Pfam" id="PF09720">
    <property type="entry name" value="Unstab_antitox"/>
    <property type="match status" value="1"/>
</dbReference>
<evidence type="ECO:0000313" key="1">
    <source>
        <dbReference type="EMBL" id="VFK41983.1"/>
    </source>
</evidence>
<dbReference type="AlphaFoldDB" id="A0A450YKC6"/>
<accession>A0A450YKC6</accession>
<dbReference type="EMBL" id="CAADFT010000016">
    <property type="protein sequence ID" value="VFK41983.1"/>
    <property type="molecule type" value="Genomic_DNA"/>
</dbReference>
<dbReference type="EMBL" id="CAADFS010000012">
    <property type="protein sequence ID" value="VFK42354.1"/>
    <property type="molecule type" value="Genomic_DNA"/>
</dbReference>
<sequence>MINVNELMSVAESLPLEMKTELIDRLIGSLNPSREEIDEFWAREVERRVEELESDKVKAIPGEEVFEEIRDRLLV</sequence>
<name>A0A450YKC6_9GAMM</name>